<keyword evidence="1 5" id="KW-0963">Cytoplasm</keyword>
<dbReference type="OrthoDB" id="16538at2759"/>
<sequence>MSFTFDISSIKSNPDGWGPTGSVEKFNDIPYAPFSKSEKIGKCSDWNSNMKIYQRQNIYGANASNPFTYKLEDDEDSFQLVDYSRPVSKTSYGHRGGSNRGKLGGNRGGFYQNRQGGRVILPRQGGGGGGHRGGKQGGRYGNRYHWNDRRQKSRESSVQIDQTWEMKEELDLAALKQYVIEVNPVAELVATCGNVKFYNRSIEKVSARDEKTLQKNDKMLPLIQTSDDKIIRKNFTQGNVYATDAILATLMTANRSVYSWDIVVVRVAGKIFFEHRPGMSDVLTVNENASHHHDDKDPINAPSALSSEASVINQNYWQQVLDHQAEPIKFDSQLDEEDLENCVEVGYRYYKWNLGDDITVMARTEVDGLMPGSTAANPKFVAIKATNEYDPMRDQSTDFRKNIDQQRASVLATEMKNNSNKFAKWSIQATLAGCDQVALGYVSRNNPNDPTNHVILASHIVTTASLNQQNRVDMRNNWGILKRIIQSCQKLPNGKYLLHRDPNRAVINIYSVPEDAFDPEEEELLDEEEDQQNKGWVENDSR</sequence>
<name>F4Q8N0_CACFS</name>
<dbReference type="KEGG" id="dfa:DFA_09872"/>
<dbReference type="GeneID" id="14867213"/>
<organism evidence="7 8">
    <name type="scientific">Cavenderia fasciculata</name>
    <name type="common">Slime mold</name>
    <name type="synonym">Dictyostelium fasciculatum</name>
    <dbReference type="NCBI Taxonomy" id="261658"/>
    <lineage>
        <taxon>Eukaryota</taxon>
        <taxon>Amoebozoa</taxon>
        <taxon>Evosea</taxon>
        <taxon>Eumycetozoa</taxon>
        <taxon>Dictyostelia</taxon>
        <taxon>Acytosteliales</taxon>
        <taxon>Cavenderiaceae</taxon>
        <taxon>Cavenderia</taxon>
    </lineage>
</organism>
<feature type="compositionally biased region" description="Acidic residues" evidence="6">
    <location>
        <begin position="518"/>
        <end position="530"/>
    </location>
</feature>
<comment type="subcellular location">
    <subcellularLocation>
        <location evidence="5">Cytoplasm</location>
    </subcellularLocation>
</comment>
<dbReference type="GO" id="GO:0003743">
    <property type="term" value="F:translation initiation factor activity"/>
    <property type="evidence" value="ECO:0007669"/>
    <property type="project" value="UniProtKB-UniRule"/>
</dbReference>
<dbReference type="GO" id="GO:0098808">
    <property type="term" value="F:mRNA cap binding"/>
    <property type="evidence" value="ECO:0007669"/>
    <property type="project" value="UniProtKB-UniRule"/>
</dbReference>
<gene>
    <name evidence="7" type="primary">eif3d</name>
    <name evidence="7" type="ORF">DFA_09872</name>
</gene>
<dbReference type="PANTHER" id="PTHR12399:SF0">
    <property type="entry name" value="EUKARYOTIC TRANSLATION INITIATION FACTOR 3 SUBUNIT D"/>
    <property type="match status" value="1"/>
</dbReference>
<evidence type="ECO:0000256" key="3">
    <source>
        <dbReference type="ARBA" id="ARBA00022884"/>
    </source>
</evidence>
<feature type="compositionally biased region" description="Gly residues" evidence="6">
    <location>
        <begin position="124"/>
        <end position="140"/>
    </location>
</feature>
<dbReference type="GO" id="GO:0033290">
    <property type="term" value="C:eukaryotic 48S preinitiation complex"/>
    <property type="evidence" value="ECO:0007669"/>
    <property type="project" value="UniProtKB-UniRule"/>
</dbReference>
<keyword evidence="8" id="KW-1185">Reference proteome</keyword>
<dbReference type="GO" id="GO:0016282">
    <property type="term" value="C:eukaryotic 43S preinitiation complex"/>
    <property type="evidence" value="ECO:0007669"/>
    <property type="project" value="UniProtKB-UniRule"/>
</dbReference>
<dbReference type="EMBL" id="GL883026">
    <property type="protein sequence ID" value="EGG15049.1"/>
    <property type="molecule type" value="Genomic_DNA"/>
</dbReference>
<dbReference type="STRING" id="1054147.F4Q8N0"/>
<evidence type="ECO:0000256" key="4">
    <source>
        <dbReference type="ARBA" id="ARBA00022917"/>
    </source>
</evidence>
<feature type="region of interest" description="Disordered" evidence="6">
    <location>
        <begin position="518"/>
        <end position="542"/>
    </location>
</feature>
<dbReference type="InterPro" id="IPR007783">
    <property type="entry name" value="eIF3d"/>
</dbReference>
<dbReference type="AlphaFoldDB" id="F4Q8N0"/>
<dbReference type="Proteomes" id="UP000007797">
    <property type="component" value="Unassembled WGS sequence"/>
</dbReference>
<feature type="compositionally biased region" description="Basic and acidic residues" evidence="6">
    <location>
        <begin position="145"/>
        <end position="155"/>
    </location>
</feature>
<evidence type="ECO:0000256" key="2">
    <source>
        <dbReference type="ARBA" id="ARBA00022540"/>
    </source>
</evidence>
<dbReference type="OMA" id="FMDKRDN"/>
<accession>F4Q8N0</accession>
<feature type="region of interest" description="Disordered" evidence="6">
    <location>
        <begin position="118"/>
        <end position="157"/>
    </location>
</feature>
<dbReference type="GO" id="GO:0001732">
    <property type="term" value="P:formation of cytoplasmic translation initiation complex"/>
    <property type="evidence" value="ECO:0007669"/>
    <property type="project" value="UniProtKB-UniRule"/>
</dbReference>
<dbReference type="Pfam" id="PF05091">
    <property type="entry name" value="eIF-3_zeta"/>
    <property type="match status" value="1"/>
</dbReference>
<reference evidence="8" key="1">
    <citation type="journal article" date="2011" name="Genome Res.">
        <title>Phylogeny-wide analysis of social amoeba genomes highlights ancient origins for complex intercellular communication.</title>
        <authorList>
            <person name="Heidel A.J."/>
            <person name="Lawal H.M."/>
            <person name="Felder M."/>
            <person name="Schilde C."/>
            <person name="Helps N.R."/>
            <person name="Tunggal B."/>
            <person name="Rivero F."/>
            <person name="John U."/>
            <person name="Schleicher M."/>
            <person name="Eichinger L."/>
            <person name="Platzer M."/>
            <person name="Noegel A.A."/>
            <person name="Schaap P."/>
            <person name="Gloeckner G."/>
        </authorList>
    </citation>
    <scope>NUCLEOTIDE SEQUENCE [LARGE SCALE GENOMIC DNA]</scope>
    <source>
        <strain evidence="8">SH3</strain>
    </source>
</reference>
<evidence type="ECO:0000313" key="8">
    <source>
        <dbReference type="Proteomes" id="UP000007797"/>
    </source>
</evidence>
<dbReference type="GO" id="GO:0002191">
    <property type="term" value="P:cap-dependent translational initiation"/>
    <property type="evidence" value="ECO:0007669"/>
    <property type="project" value="UniProtKB-UniRule"/>
</dbReference>
<comment type="domain">
    <text evidence="5">The RNA gate region regulates mRNA cap recognition to prevent promiscuous mRNA-binding before assembly of eif3d into the full eukaryotic translation initiation factor 3 (eIF-3) complex.</text>
</comment>
<evidence type="ECO:0000256" key="6">
    <source>
        <dbReference type="SAM" id="MobiDB-lite"/>
    </source>
</evidence>
<evidence type="ECO:0000256" key="5">
    <source>
        <dbReference type="HAMAP-Rule" id="MF_03003"/>
    </source>
</evidence>
<evidence type="ECO:0000256" key="1">
    <source>
        <dbReference type="ARBA" id="ARBA00022490"/>
    </source>
</evidence>
<comment type="similarity">
    <text evidence="5">Belongs to the eIF-3 subunit D family.</text>
</comment>
<comment type="caution">
    <text evidence="5">Lacks conserved residue(s) required for the propagation of feature annotation.</text>
</comment>
<dbReference type="PIRSF" id="PIRSF016281">
    <property type="entry name" value="EIF-3_zeta"/>
    <property type="match status" value="1"/>
</dbReference>
<proteinExistence type="inferred from homology"/>
<dbReference type="PANTHER" id="PTHR12399">
    <property type="entry name" value="EUKARYOTIC TRANSLATION INITIATION FACTOR 3 SUBUNIT 7"/>
    <property type="match status" value="1"/>
</dbReference>
<comment type="function">
    <text evidence="5">mRNA cap-binding component of the eukaryotic translation initiation factor 3 (eIF-3) complex, which is involved in protein synthesis of a specialized repertoire of mRNAs and, together with other initiation factors, stimulates binding of mRNA and methionyl-tRNAi to the 40S ribosome. The eIF-3 complex specifically targets and initiates translation of a subset of mRNAs involved in cell proliferation. In the eIF-3 complex, eif3d specifically recognizes and binds the 7-methylguanosine cap of a subset of mRNAs.</text>
</comment>
<keyword evidence="3" id="KW-0694">RNA-binding</keyword>
<dbReference type="RefSeq" id="XP_004351769.1">
    <property type="nucleotide sequence ID" value="XM_004351717.1"/>
</dbReference>
<protein>
    <recommendedName>
        <fullName evidence="5">Eukaryotic translation initiation factor 3 subunit D</fullName>
        <shortName evidence="5">eIF3d</shortName>
    </recommendedName>
    <alternativeName>
        <fullName evidence="5">Eukaryotic translation initiation factor 3 subunit 7</fullName>
    </alternativeName>
</protein>
<keyword evidence="4 5" id="KW-0648">Protein biosynthesis</keyword>
<evidence type="ECO:0000313" key="7">
    <source>
        <dbReference type="EMBL" id="EGG15049.1"/>
    </source>
</evidence>
<dbReference type="GO" id="GO:0005852">
    <property type="term" value="C:eukaryotic translation initiation factor 3 complex"/>
    <property type="evidence" value="ECO:0007669"/>
    <property type="project" value="UniProtKB-UniRule"/>
</dbReference>
<comment type="subunit">
    <text evidence="5">Component of the eukaryotic translation initiation factor 3 (eIF-3) complex.</text>
</comment>
<keyword evidence="2 5" id="KW-0396">Initiation factor</keyword>
<dbReference type="HAMAP" id="MF_03003">
    <property type="entry name" value="eIF3d"/>
    <property type="match status" value="1"/>
</dbReference>